<dbReference type="PANTHER" id="PTHR45831:SF2">
    <property type="entry name" value="LD24721P"/>
    <property type="match status" value="1"/>
</dbReference>
<dbReference type="AlphaFoldDB" id="C1E877"/>
<protein>
    <submittedName>
        <fullName evidence="5">Uncharacterized protein</fullName>
    </submittedName>
</protein>
<keyword evidence="1" id="KW-0677">Repeat</keyword>
<dbReference type="EMBL" id="CP001327">
    <property type="protein sequence ID" value="ACO64466.1"/>
    <property type="molecule type" value="Genomic_DNA"/>
</dbReference>
<feature type="compositionally biased region" description="Basic and acidic residues" evidence="4">
    <location>
        <begin position="821"/>
        <end position="830"/>
    </location>
</feature>
<feature type="region of interest" description="Disordered" evidence="4">
    <location>
        <begin position="609"/>
        <end position="664"/>
    </location>
</feature>
<evidence type="ECO:0000256" key="3">
    <source>
        <dbReference type="PROSITE-ProRule" id="PRU00339"/>
    </source>
</evidence>
<dbReference type="Gene3D" id="1.25.40.10">
    <property type="entry name" value="Tetratricopeptide repeat domain"/>
    <property type="match status" value="2"/>
</dbReference>
<accession>C1E877</accession>
<evidence type="ECO:0000313" key="6">
    <source>
        <dbReference type="Proteomes" id="UP000002009"/>
    </source>
</evidence>
<dbReference type="PANTHER" id="PTHR45831">
    <property type="entry name" value="LD24721P"/>
    <property type="match status" value="1"/>
</dbReference>
<dbReference type="GO" id="GO:0016020">
    <property type="term" value="C:membrane"/>
    <property type="evidence" value="ECO:0007669"/>
    <property type="project" value="TreeGrafter"/>
</dbReference>
<feature type="region of interest" description="Disordered" evidence="4">
    <location>
        <begin position="805"/>
        <end position="830"/>
    </location>
</feature>
<dbReference type="PROSITE" id="PS50005">
    <property type="entry name" value="TPR"/>
    <property type="match status" value="1"/>
</dbReference>
<feature type="region of interest" description="Disordered" evidence="4">
    <location>
        <begin position="290"/>
        <end position="315"/>
    </location>
</feature>
<evidence type="ECO:0000256" key="4">
    <source>
        <dbReference type="SAM" id="MobiDB-lite"/>
    </source>
</evidence>
<dbReference type="Proteomes" id="UP000002009">
    <property type="component" value="Chromosome 6"/>
</dbReference>
<organism evidence="5 6">
    <name type="scientific">Micromonas commoda (strain RCC299 / NOUM17 / CCMP2709)</name>
    <name type="common">Picoplanktonic green alga</name>
    <dbReference type="NCBI Taxonomy" id="296587"/>
    <lineage>
        <taxon>Eukaryota</taxon>
        <taxon>Viridiplantae</taxon>
        <taxon>Chlorophyta</taxon>
        <taxon>Mamiellophyceae</taxon>
        <taxon>Mamiellales</taxon>
        <taxon>Mamiellaceae</taxon>
        <taxon>Micromonas</taxon>
    </lineage>
</organism>
<dbReference type="GO" id="GO:0006620">
    <property type="term" value="P:post-translational protein targeting to endoplasmic reticulum membrane"/>
    <property type="evidence" value="ECO:0007669"/>
    <property type="project" value="TreeGrafter"/>
</dbReference>
<feature type="repeat" description="TPR" evidence="3">
    <location>
        <begin position="239"/>
        <end position="272"/>
    </location>
</feature>
<dbReference type="KEGG" id="mis:MICPUN_59275"/>
<dbReference type="GeneID" id="8244133"/>
<sequence>MRTEEPRDALQNPFAQRNGMPGNRVEDEAVSLAKPGWVLACEESRRLGEDMEALAERLVSSEGTDTSFSSFPGDVSGTLVSALRRYHKAKAAANNGRHDVAVQRFTEVRPQPDHFSEPAPLLPLRSACLSDVPHANFGFWIVAHQGPFALTSPNETQALGDCVLSWNEAKVITSIQVAKGLRLEIRRNEADTSSVLVAAHRRIVGEIISSRSESRLALGQIWLAMMDAEAGVDSAPELAETHLRLGAVYEAAGGNEPSLRAYQRAAQLDPKSVAVARGLERMRNTVVTPLGITPTGATPTLGPNGTPKLNGGGGSKGGKVFEMSLEQMDKEWEAIGLDCVKSQEWYDLRRKACPHGVLVAIVDAVENNDATKALKDDQLKENDITTEEYTEKEHFAERAMSLFAKKRHEGLPIPEDSTWLDLAFEAVNIDSLTPLEQAKICLCMANIFCWCGDFAGADELYTFALEMEDMNGADTPLAAWRPAMLANRALARMRVGNSSAAAVDAETALKEGGPRWGIGLARMGQVMCYMNEWAKAAQTFSIAQERAVEKLDLKAKISLAKTAGVGVPAAKEAAAAAAERIQAGKEKEEMHVEFEALDRAVQLEAISAGEAPAESEPIMGPTPRFMSELTGTAAPVPDAPELSYGPDGSQRTGGDGGMRGRVRPLGSANLSAELLRLDEQTKSGREAKRKSGAAMSVSIGTDLRKEIGDEVKQEPSAKNKLALESDLIASIVGSADKKKGEGHDLKRPRYNACGGIAKWADQVYKDYGPPDICGLFKAGGKDVADAHKEAAKGTGDMFAQDAKALLETMPKSPRKSPRHATKAEAKPSPA</sequence>
<dbReference type="RefSeq" id="XP_002503208.1">
    <property type="nucleotide sequence ID" value="XM_002503162.1"/>
</dbReference>
<keyword evidence="6" id="KW-1185">Reference proteome</keyword>
<evidence type="ECO:0000256" key="1">
    <source>
        <dbReference type="ARBA" id="ARBA00022737"/>
    </source>
</evidence>
<evidence type="ECO:0000313" key="5">
    <source>
        <dbReference type="EMBL" id="ACO64466.1"/>
    </source>
</evidence>
<proteinExistence type="predicted"/>
<feature type="region of interest" description="Disordered" evidence="4">
    <location>
        <begin position="1"/>
        <end position="22"/>
    </location>
</feature>
<name>C1E877_MICCC</name>
<gene>
    <name evidence="5" type="ORF">MICPUN_59275</name>
</gene>
<dbReference type="InParanoid" id="C1E877"/>
<dbReference type="GO" id="GO:0072380">
    <property type="term" value="C:TRC complex"/>
    <property type="evidence" value="ECO:0007669"/>
    <property type="project" value="TreeGrafter"/>
</dbReference>
<dbReference type="InterPro" id="IPR047150">
    <property type="entry name" value="SGT"/>
</dbReference>
<dbReference type="SMART" id="SM00028">
    <property type="entry name" value="TPR"/>
    <property type="match status" value="4"/>
</dbReference>
<reference evidence="5 6" key="1">
    <citation type="journal article" date="2009" name="Science">
        <title>Green evolution and dynamic adaptations revealed by genomes of the marine picoeukaryotes Micromonas.</title>
        <authorList>
            <person name="Worden A.Z."/>
            <person name="Lee J.H."/>
            <person name="Mock T."/>
            <person name="Rouze P."/>
            <person name="Simmons M.P."/>
            <person name="Aerts A.L."/>
            <person name="Allen A.E."/>
            <person name="Cuvelier M.L."/>
            <person name="Derelle E."/>
            <person name="Everett M.V."/>
            <person name="Foulon E."/>
            <person name="Grimwood J."/>
            <person name="Gundlach H."/>
            <person name="Henrissat B."/>
            <person name="Napoli C."/>
            <person name="McDonald S.M."/>
            <person name="Parker M.S."/>
            <person name="Rombauts S."/>
            <person name="Salamov A."/>
            <person name="Von Dassow P."/>
            <person name="Badger J.H."/>
            <person name="Coutinho P.M."/>
            <person name="Demir E."/>
            <person name="Dubchak I."/>
            <person name="Gentemann C."/>
            <person name="Eikrem W."/>
            <person name="Gready J.E."/>
            <person name="John U."/>
            <person name="Lanier W."/>
            <person name="Lindquist E.A."/>
            <person name="Lucas S."/>
            <person name="Mayer K.F."/>
            <person name="Moreau H."/>
            <person name="Not F."/>
            <person name="Otillar R."/>
            <person name="Panaud O."/>
            <person name="Pangilinan J."/>
            <person name="Paulsen I."/>
            <person name="Piegu B."/>
            <person name="Poliakov A."/>
            <person name="Robbens S."/>
            <person name="Schmutz J."/>
            <person name="Toulza E."/>
            <person name="Wyss T."/>
            <person name="Zelensky A."/>
            <person name="Zhou K."/>
            <person name="Armbrust E.V."/>
            <person name="Bhattacharya D."/>
            <person name="Goodenough U.W."/>
            <person name="Van de Peer Y."/>
            <person name="Grigoriev I.V."/>
        </authorList>
    </citation>
    <scope>NUCLEOTIDE SEQUENCE [LARGE SCALE GENOMIC DNA]</scope>
    <source>
        <strain evidence="6">RCC299 / NOUM17</strain>
    </source>
</reference>
<dbReference type="SUPFAM" id="SSF48452">
    <property type="entry name" value="TPR-like"/>
    <property type="match status" value="2"/>
</dbReference>
<evidence type="ECO:0000256" key="2">
    <source>
        <dbReference type="ARBA" id="ARBA00022803"/>
    </source>
</evidence>
<dbReference type="InterPro" id="IPR019734">
    <property type="entry name" value="TPR_rpt"/>
</dbReference>
<dbReference type="InterPro" id="IPR011990">
    <property type="entry name" value="TPR-like_helical_dom_sf"/>
</dbReference>
<dbReference type="GO" id="GO:0060090">
    <property type="term" value="F:molecular adaptor activity"/>
    <property type="evidence" value="ECO:0007669"/>
    <property type="project" value="TreeGrafter"/>
</dbReference>
<keyword evidence="2 3" id="KW-0802">TPR repeat</keyword>